<proteinExistence type="predicted"/>
<evidence type="ECO:0000313" key="1">
    <source>
        <dbReference type="EMBL" id="QIM18153.1"/>
    </source>
</evidence>
<evidence type="ECO:0008006" key="3">
    <source>
        <dbReference type="Google" id="ProtNLM"/>
    </source>
</evidence>
<protein>
    <recommendedName>
        <fullName evidence="3">GDSL-like Lipase/Acylhydrolase family protein</fullName>
    </recommendedName>
</protein>
<organism evidence="1 2">
    <name type="scientific">Leucobacter coleopterorum</name>
    <dbReference type="NCBI Taxonomy" id="2714933"/>
    <lineage>
        <taxon>Bacteria</taxon>
        <taxon>Bacillati</taxon>
        <taxon>Actinomycetota</taxon>
        <taxon>Actinomycetes</taxon>
        <taxon>Micrococcales</taxon>
        <taxon>Microbacteriaceae</taxon>
        <taxon>Leucobacter</taxon>
    </lineage>
</organism>
<dbReference type="RefSeq" id="WP_166329465.1">
    <property type="nucleotide sequence ID" value="NZ_CP049933.1"/>
</dbReference>
<dbReference type="Proteomes" id="UP000503441">
    <property type="component" value="Chromosome"/>
</dbReference>
<reference evidence="1 2" key="1">
    <citation type="submission" date="2020-03" db="EMBL/GenBank/DDBJ databases">
        <title>Leucobacter sp. nov., isolated from beetles.</title>
        <authorList>
            <person name="Hyun D.-W."/>
            <person name="Bae J.-W."/>
        </authorList>
    </citation>
    <scope>NUCLEOTIDE SEQUENCE [LARGE SCALE GENOMIC DNA]</scope>
    <source>
        <strain evidence="1 2">HDW9A</strain>
    </source>
</reference>
<dbReference type="EMBL" id="CP049933">
    <property type="protein sequence ID" value="QIM18153.1"/>
    <property type="molecule type" value="Genomic_DNA"/>
</dbReference>
<name>A0ABX6JV99_9MICO</name>
<evidence type="ECO:0000313" key="2">
    <source>
        <dbReference type="Proteomes" id="UP000503441"/>
    </source>
</evidence>
<gene>
    <name evidence="1" type="ORF">G7066_04835</name>
</gene>
<sequence length="45" mass="4709">MADALADDGIHPNPSGGDIYVGSVQKALQSLQSPDEALGFTLPRR</sequence>
<keyword evidence="2" id="KW-1185">Reference proteome</keyword>
<accession>A0ABX6JV99</accession>